<evidence type="ECO:0000256" key="5">
    <source>
        <dbReference type="ARBA" id="ARBA00023136"/>
    </source>
</evidence>
<dbReference type="GO" id="GO:0005886">
    <property type="term" value="C:plasma membrane"/>
    <property type="evidence" value="ECO:0007669"/>
    <property type="project" value="UniProtKB-SubCell"/>
</dbReference>
<feature type="transmembrane region" description="Helical" evidence="6">
    <location>
        <begin position="41"/>
        <end position="66"/>
    </location>
</feature>
<evidence type="ECO:0000256" key="4">
    <source>
        <dbReference type="ARBA" id="ARBA00022989"/>
    </source>
</evidence>
<evidence type="ECO:0000256" key="2">
    <source>
        <dbReference type="ARBA" id="ARBA00022475"/>
    </source>
</evidence>
<dbReference type="RefSeq" id="WP_179769501.1">
    <property type="nucleotide sequence ID" value="NZ_JACCFO010000001.1"/>
</dbReference>
<dbReference type="PANTHER" id="PTHR30086:SF20">
    <property type="entry name" value="ARGININE EXPORTER PROTEIN ARGO-RELATED"/>
    <property type="match status" value="1"/>
</dbReference>
<reference evidence="7 8" key="1">
    <citation type="submission" date="2020-07" db="EMBL/GenBank/DDBJ databases">
        <title>Sequencing the genomes of 1000 actinobacteria strains.</title>
        <authorList>
            <person name="Klenk H.-P."/>
        </authorList>
    </citation>
    <scope>NUCLEOTIDE SEQUENCE [LARGE SCALE GENOMIC DNA]</scope>
    <source>
        <strain evidence="7 8">DSM 45927</strain>
    </source>
</reference>
<organism evidence="7 8">
    <name type="scientific">Streptomonospora nanhaiensis</name>
    <dbReference type="NCBI Taxonomy" id="1323731"/>
    <lineage>
        <taxon>Bacteria</taxon>
        <taxon>Bacillati</taxon>
        <taxon>Actinomycetota</taxon>
        <taxon>Actinomycetes</taxon>
        <taxon>Streptosporangiales</taxon>
        <taxon>Nocardiopsidaceae</taxon>
        <taxon>Streptomonospora</taxon>
    </lineage>
</organism>
<proteinExistence type="predicted"/>
<dbReference type="EMBL" id="JACCFO010000001">
    <property type="protein sequence ID" value="NYI98331.1"/>
    <property type="molecule type" value="Genomic_DNA"/>
</dbReference>
<dbReference type="InterPro" id="IPR001123">
    <property type="entry name" value="LeuE-type"/>
</dbReference>
<feature type="transmembrane region" description="Helical" evidence="6">
    <location>
        <begin position="154"/>
        <end position="182"/>
    </location>
</feature>
<comment type="subcellular location">
    <subcellularLocation>
        <location evidence="1">Cell membrane</location>
        <topology evidence="1">Multi-pass membrane protein</topology>
    </subcellularLocation>
</comment>
<keyword evidence="3 6" id="KW-0812">Transmembrane</keyword>
<sequence length="214" mass="21704">MLEAQALIGFAVMSLALIVIPGPSVLFVIGRTLALGRRGGLLSVVGNELGGLPLVLLVSIGLGGVVAHSAPLFLAVKLLGAAYLVYLGLQAIRHRRAGADPAAVAGAGEPESPWRTLAQGFTVGVTNPKTIVFFVAVLPQFVDPAAGGVPLQMAVLGVVFTLIALACDACWALMASAARAWFATSPRRLSSMRATGGGLLIGMGATLALAPAKS</sequence>
<gene>
    <name evidence="7" type="ORF">HNR12_004608</name>
</gene>
<feature type="transmembrane region" description="Helical" evidence="6">
    <location>
        <begin position="194"/>
        <end position="212"/>
    </location>
</feature>
<dbReference type="Pfam" id="PF01810">
    <property type="entry name" value="LysE"/>
    <property type="match status" value="1"/>
</dbReference>
<dbReference type="PANTHER" id="PTHR30086">
    <property type="entry name" value="ARGININE EXPORTER PROTEIN ARGO"/>
    <property type="match status" value="1"/>
</dbReference>
<keyword evidence="4 6" id="KW-1133">Transmembrane helix</keyword>
<evidence type="ECO:0000256" key="3">
    <source>
        <dbReference type="ARBA" id="ARBA00022692"/>
    </source>
</evidence>
<comment type="caution">
    <text evidence="7">The sequence shown here is derived from an EMBL/GenBank/DDBJ whole genome shotgun (WGS) entry which is preliminary data.</text>
</comment>
<feature type="transmembrane region" description="Helical" evidence="6">
    <location>
        <begin position="6"/>
        <end position="29"/>
    </location>
</feature>
<evidence type="ECO:0000256" key="1">
    <source>
        <dbReference type="ARBA" id="ARBA00004651"/>
    </source>
</evidence>
<dbReference type="PIRSF" id="PIRSF006324">
    <property type="entry name" value="LeuE"/>
    <property type="match status" value="1"/>
</dbReference>
<protein>
    <submittedName>
        <fullName evidence="7">Threonine/homoserine/homoserine lactone efflux protein</fullName>
    </submittedName>
</protein>
<dbReference type="GO" id="GO:0015171">
    <property type="term" value="F:amino acid transmembrane transporter activity"/>
    <property type="evidence" value="ECO:0007669"/>
    <property type="project" value="TreeGrafter"/>
</dbReference>
<keyword evidence="8" id="KW-1185">Reference proteome</keyword>
<evidence type="ECO:0000313" key="7">
    <source>
        <dbReference type="EMBL" id="NYI98331.1"/>
    </source>
</evidence>
<feature type="transmembrane region" description="Helical" evidence="6">
    <location>
        <begin position="72"/>
        <end position="89"/>
    </location>
</feature>
<keyword evidence="5 6" id="KW-0472">Membrane</keyword>
<keyword evidence="2" id="KW-1003">Cell membrane</keyword>
<accession>A0A853BV05</accession>
<evidence type="ECO:0000256" key="6">
    <source>
        <dbReference type="SAM" id="Phobius"/>
    </source>
</evidence>
<dbReference type="AlphaFoldDB" id="A0A853BV05"/>
<dbReference type="Proteomes" id="UP000575985">
    <property type="component" value="Unassembled WGS sequence"/>
</dbReference>
<evidence type="ECO:0000313" key="8">
    <source>
        <dbReference type="Proteomes" id="UP000575985"/>
    </source>
</evidence>
<name>A0A853BV05_9ACTN</name>